<accession>U3ID09</accession>
<keyword evidence="21" id="KW-0804">Transcription</keyword>
<evidence type="ECO:0000256" key="1">
    <source>
        <dbReference type="ARBA" id="ARBA00000900"/>
    </source>
</evidence>
<dbReference type="STRING" id="8840.ENSAPLP00000005131"/>
<dbReference type="GO" id="GO:0051301">
    <property type="term" value="P:cell division"/>
    <property type="evidence" value="ECO:0007669"/>
    <property type="project" value="UniProtKB-KW"/>
</dbReference>
<evidence type="ECO:0000256" key="6">
    <source>
        <dbReference type="ARBA" id="ARBA00022490"/>
    </source>
</evidence>
<dbReference type="GO" id="GO:0001227">
    <property type="term" value="F:DNA-binding transcription repressor activity, RNA polymerase II-specific"/>
    <property type="evidence" value="ECO:0007669"/>
    <property type="project" value="Ensembl"/>
</dbReference>
<evidence type="ECO:0000256" key="21">
    <source>
        <dbReference type="ARBA" id="ARBA00023163"/>
    </source>
</evidence>
<keyword evidence="9" id="KW-0341">Growth regulation</keyword>
<dbReference type="Gene3D" id="3.30.160.60">
    <property type="entry name" value="Classic Zinc Finger"/>
    <property type="match status" value="8"/>
</dbReference>
<dbReference type="PROSITE" id="PS50157">
    <property type="entry name" value="ZINC_FINGER_C2H2_2"/>
    <property type="match status" value="9"/>
</dbReference>
<keyword evidence="23" id="KW-0131">Cell cycle</keyword>
<dbReference type="GO" id="GO:0009794">
    <property type="term" value="P:regulation of mitotic cell cycle, embryonic"/>
    <property type="evidence" value="ECO:0007669"/>
    <property type="project" value="Ensembl"/>
</dbReference>
<keyword evidence="17" id="KW-0862">Zinc</keyword>
<feature type="domain" description="C2H2-type" evidence="32">
    <location>
        <begin position="488"/>
        <end position="515"/>
    </location>
</feature>
<keyword evidence="16" id="KW-0833">Ubl conjugation pathway</keyword>
<dbReference type="HOGENOM" id="CLU_002678_50_0_1"/>
<evidence type="ECO:0000256" key="5">
    <source>
        <dbReference type="ARBA" id="ARBA00012483"/>
    </source>
</evidence>
<feature type="domain" description="C2H2-type" evidence="32">
    <location>
        <begin position="544"/>
        <end position="565"/>
    </location>
</feature>
<feature type="domain" description="C2H2-type" evidence="32">
    <location>
        <begin position="234"/>
        <end position="263"/>
    </location>
</feature>
<evidence type="ECO:0000256" key="13">
    <source>
        <dbReference type="ARBA" id="ARBA00022737"/>
    </source>
</evidence>
<proteinExistence type="predicted"/>
<evidence type="ECO:0000256" key="3">
    <source>
        <dbReference type="ARBA" id="ARBA00004642"/>
    </source>
</evidence>
<dbReference type="EC" id="2.3.2.27" evidence="5"/>
<evidence type="ECO:0000256" key="24">
    <source>
        <dbReference type="ARBA" id="ARBA00053485"/>
    </source>
</evidence>
<feature type="domain" description="C2H2-type" evidence="32">
    <location>
        <begin position="178"/>
        <end position="205"/>
    </location>
</feature>
<dbReference type="Ensembl" id="ENSAPLT00000005759.2">
    <property type="protein sequence ID" value="ENSAPLP00000005131.2"/>
    <property type="gene ID" value="ENSAPLG00000005530.2"/>
</dbReference>
<organism evidence="33 34">
    <name type="scientific">Anas platyrhynchos platyrhynchos</name>
    <name type="common">Northern mallard</name>
    <dbReference type="NCBI Taxonomy" id="8840"/>
    <lineage>
        <taxon>Eukaryota</taxon>
        <taxon>Metazoa</taxon>
        <taxon>Chordata</taxon>
        <taxon>Craniata</taxon>
        <taxon>Vertebrata</taxon>
        <taxon>Euteleostomi</taxon>
        <taxon>Archelosauria</taxon>
        <taxon>Archosauria</taxon>
        <taxon>Dinosauria</taxon>
        <taxon>Saurischia</taxon>
        <taxon>Theropoda</taxon>
        <taxon>Coelurosauria</taxon>
        <taxon>Aves</taxon>
        <taxon>Neognathae</taxon>
        <taxon>Galloanserae</taxon>
        <taxon>Anseriformes</taxon>
        <taxon>Anatidae</taxon>
        <taxon>Anatinae</taxon>
        <taxon>Anas</taxon>
    </lineage>
</organism>
<dbReference type="SUPFAM" id="SSF57667">
    <property type="entry name" value="beta-beta-alpha zinc fingers"/>
    <property type="match status" value="6"/>
</dbReference>
<evidence type="ECO:0000256" key="11">
    <source>
        <dbReference type="ARBA" id="ARBA00022679"/>
    </source>
</evidence>
<evidence type="ECO:0000256" key="29">
    <source>
        <dbReference type="ARBA" id="ARBA00083030"/>
    </source>
</evidence>
<dbReference type="FunFam" id="3.30.160.60:FF:000702">
    <property type="entry name" value="Transcription factor E4F1 isoform 1"/>
    <property type="match status" value="1"/>
</dbReference>
<feature type="domain" description="C2H2-type" evidence="32">
    <location>
        <begin position="432"/>
        <end position="459"/>
    </location>
</feature>
<dbReference type="FunFam" id="3.30.160.60:FF:000038">
    <property type="entry name" value="Zinc finger protein 624"/>
    <property type="match status" value="1"/>
</dbReference>
<dbReference type="GO" id="GO:0006260">
    <property type="term" value="P:DNA replication"/>
    <property type="evidence" value="ECO:0007669"/>
    <property type="project" value="Ensembl"/>
</dbReference>
<protein>
    <recommendedName>
        <fullName evidence="25">Transcription factor E4F1</fullName>
        <ecNumber evidence="5">2.3.2.27</ecNumber>
    </recommendedName>
    <alternativeName>
        <fullName evidence="29">E4F transcription factor 1</fullName>
    </alternativeName>
    <alternativeName>
        <fullName evidence="26">Putative E3 ubiquitin-protein ligase E4F1</fullName>
    </alternativeName>
    <alternativeName>
        <fullName evidence="30">RING-type E3 ubiquitin transferase E4F1</fullName>
    </alternativeName>
    <alternativeName>
        <fullName evidence="27">Transcription factor E4F</fullName>
    </alternativeName>
    <alternativeName>
        <fullName evidence="28">p120E4F</fullName>
    </alternativeName>
</protein>
<evidence type="ECO:0000256" key="10">
    <source>
        <dbReference type="ARBA" id="ARBA00022618"/>
    </source>
</evidence>
<dbReference type="FunFam" id="3.30.160.60:FF:000715">
    <property type="entry name" value="Transcription factor E4F1 isoform 1"/>
    <property type="match status" value="1"/>
</dbReference>
<dbReference type="SMART" id="SM00355">
    <property type="entry name" value="ZnF_C2H2"/>
    <property type="match status" value="10"/>
</dbReference>
<keyword evidence="34" id="KW-1185">Reference proteome</keyword>
<evidence type="ECO:0000256" key="17">
    <source>
        <dbReference type="ARBA" id="ARBA00022833"/>
    </source>
</evidence>
<keyword evidence="13" id="KW-0677">Repeat</keyword>
<evidence type="ECO:0000256" key="16">
    <source>
        <dbReference type="ARBA" id="ARBA00022786"/>
    </source>
</evidence>
<comment type="subcellular location">
    <subcellularLocation>
        <location evidence="2">Cytoplasm</location>
    </subcellularLocation>
    <subcellularLocation>
        <location evidence="3">Nucleus</location>
        <location evidence="3">Nucleoplasm</location>
    </subcellularLocation>
</comment>
<dbReference type="FunFam" id="3.30.160.60:FF:001557">
    <property type="entry name" value="Transcription factor E4F1"/>
    <property type="match status" value="1"/>
</dbReference>
<dbReference type="GO" id="GO:0005737">
    <property type="term" value="C:cytoplasm"/>
    <property type="evidence" value="ECO:0007669"/>
    <property type="project" value="UniProtKB-SubCell"/>
</dbReference>
<comment type="pathway">
    <text evidence="4">Protein modification; protein ubiquitination.</text>
</comment>
<keyword evidence="12" id="KW-0479">Metal-binding</keyword>
<evidence type="ECO:0000256" key="30">
    <source>
        <dbReference type="ARBA" id="ARBA00083844"/>
    </source>
</evidence>
<keyword evidence="22" id="KW-0539">Nucleus</keyword>
<dbReference type="OMA" id="SAMCARR"/>
<evidence type="ECO:0000256" key="28">
    <source>
        <dbReference type="ARBA" id="ARBA00082967"/>
    </source>
</evidence>
<dbReference type="GO" id="GO:0016604">
    <property type="term" value="C:nuclear body"/>
    <property type="evidence" value="ECO:0007669"/>
    <property type="project" value="Ensembl"/>
</dbReference>
<evidence type="ECO:0000256" key="23">
    <source>
        <dbReference type="ARBA" id="ARBA00023306"/>
    </source>
</evidence>
<keyword evidence="10" id="KW-0132">Cell division</keyword>
<reference evidence="33 34" key="1">
    <citation type="submission" date="2017-10" db="EMBL/GenBank/DDBJ databases">
        <title>A new Pekin duck reference genome.</title>
        <authorList>
            <person name="Hou Z.-C."/>
            <person name="Zhou Z.-K."/>
            <person name="Zhu F."/>
            <person name="Hou S.-S."/>
        </authorList>
    </citation>
    <scope>NUCLEOTIDE SEQUENCE [LARGE SCALE GENOMIC DNA]</scope>
</reference>
<evidence type="ECO:0000256" key="31">
    <source>
        <dbReference type="PROSITE-ProRule" id="PRU00042"/>
    </source>
</evidence>
<dbReference type="AlphaFoldDB" id="U3ID09"/>
<evidence type="ECO:0000256" key="27">
    <source>
        <dbReference type="ARBA" id="ARBA00076827"/>
    </source>
</evidence>
<evidence type="ECO:0000256" key="8">
    <source>
        <dbReference type="ARBA" id="ARBA00022553"/>
    </source>
</evidence>
<evidence type="ECO:0000313" key="33">
    <source>
        <dbReference type="Ensembl" id="ENSAPLP00000005131.2"/>
    </source>
</evidence>
<keyword evidence="18" id="KW-0832">Ubl conjugation</keyword>
<dbReference type="GO" id="GO:0061629">
    <property type="term" value="F:RNA polymerase II-specific DNA-binding transcription factor binding"/>
    <property type="evidence" value="ECO:0007669"/>
    <property type="project" value="Ensembl"/>
</dbReference>
<dbReference type="FunFam" id="3.30.160.60:FF:002233">
    <property type="entry name" value="transcription factor E4F1 isoform X1"/>
    <property type="match status" value="1"/>
</dbReference>
<keyword evidence="15" id="KW-0498">Mitosis</keyword>
<evidence type="ECO:0000256" key="18">
    <source>
        <dbReference type="ARBA" id="ARBA00022843"/>
    </source>
</evidence>
<keyword evidence="7" id="KW-0678">Repressor</keyword>
<evidence type="ECO:0000256" key="20">
    <source>
        <dbReference type="ARBA" id="ARBA00023125"/>
    </source>
</evidence>
<keyword evidence="8" id="KW-0597">Phosphoprotein</keyword>
<keyword evidence="6" id="KW-0963">Cytoplasm</keyword>
<evidence type="ECO:0000256" key="25">
    <source>
        <dbReference type="ARBA" id="ARBA00067631"/>
    </source>
</evidence>
<sequence>PGSCPAGPAAFLGLPAPFAEEDEADVHRCGRCQAEFTSLEEFVQHKLQKGCQRAPEPAGLGGGRTQCYGFKSNKTNETFLRQCYLSRQVVPSVEESITVAHIVVEASSIADEIGNASAIVGSGHIKEVIVAGDHVFENPNGDVDGEVAEEQSNPDDQEQDISTELIKVKLLVNKEGRYVCEMCQKTFKTASILKAHMITHSSRKDYECKLCGTSFRTKGSLIRHHRRHTDERPYKCKKCGKSFRESGALTRHLKSLTPCTEKIRFNMNKEIVVNKDDLPAGSCSSNADTVSSMASESIETSPVIHLVTDAKGNVLHEVHVQMQELPVVDEKSLDQELPCEGEPNSENLLRQAMRNSGIVIERVAVEEVQKPDEPAVPAAEELENEVVEAEEEPCAEQCVEIEQNYVCPHCNEAFSEATSLETHIKGHLGKPFKCEECGKEFTKGYLLKKHQEVHVNERRFRCGECGKLYKTIAHVKGHRRVHSDERPYSCPKCGKRYKTKNAQQVHFRTHLEDKPYVCQYCSRGFREKGSLVRHIRHHTGEKPFKCYKCGRGFAEHGTLNRHLKTKGEMAKLLCSADNLAATVISDDPHTVLVEFSSVVADTQEYIIEVRNGAKNLVVLHVTKAQK</sequence>
<dbReference type="PANTHER" id="PTHR24388:SF54">
    <property type="entry name" value="PROTEIN ESCARGOT"/>
    <property type="match status" value="1"/>
</dbReference>
<evidence type="ECO:0000256" key="4">
    <source>
        <dbReference type="ARBA" id="ARBA00004906"/>
    </source>
</evidence>
<dbReference type="GO" id="GO:0008270">
    <property type="term" value="F:zinc ion binding"/>
    <property type="evidence" value="ECO:0007669"/>
    <property type="project" value="UniProtKB-KW"/>
</dbReference>
<dbReference type="GO" id="GO:0001228">
    <property type="term" value="F:DNA-binding transcription activator activity, RNA polymerase II-specific"/>
    <property type="evidence" value="ECO:0007669"/>
    <property type="project" value="Ensembl"/>
</dbReference>
<comment type="function">
    <text evidence="24">May function as a transcriptional repressor. May also function as a ubiquitin ligase mediating ubiquitination of chromatin-associated TP53. Functions in cell survival and proliferation through control of the cell cycle. Functions in the p53 and pRB tumor suppressor pathways and regulates the cyclin CCNA2 transcription.</text>
</comment>
<dbReference type="GO" id="GO:0035497">
    <property type="term" value="F:cAMP response element binding"/>
    <property type="evidence" value="ECO:0007669"/>
    <property type="project" value="Ensembl"/>
</dbReference>
<keyword evidence="20" id="KW-0238">DNA-binding</keyword>
<dbReference type="Pfam" id="PF00096">
    <property type="entry name" value="zf-C2H2"/>
    <property type="match status" value="8"/>
</dbReference>
<dbReference type="Proteomes" id="UP000016666">
    <property type="component" value="Chromosome 15"/>
</dbReference>
<gene>
    <name evidence="33" type="primary">E4F1</name>
</gene>
<keyword evidence="14 31" id="KW-0863">Zinc-finger</keyword>
<feature type="domain" description="C2H2-type" evidence="32">
    <location>
        <begin position="460"/>
        <end position="487"/>
    </location>
</feature>
<dbReference type="InterPro" id="IPR013087">
    <property type="entry name" value="Znf_C2H2_type"/>
</dbReference>
<evidence type="ECO:0000256" key="7">
    <source>
        <dbReference type="ARBA" id="ARBA00022491"/>
    </source>
</evidence>
<dbReference type="GO" id="GO:0005819">
    <property type="term" value="C:spindle"/>
    <property type="evidence" value="ECO:0007669"/>
    <property type="project" value="Ensembl"/>
</dbReference>
<feature type="domain" description="C2H2-type" evidence="32">
    <location>
        <begin position="516"/>
        <end position="543"/>
    </location>
</feature>
<dbReference type="GeneTree" id="ENSGT00840000129970"/>
<evidence type="ECO:0000256" key="26">
    <source>
        <dbReference type="ARBA" id="ARBA00075006"/>
    </source>
</evidence>
<keyword evidence="11" id="KW-0808">Transferase</keyword>
<evidence type="ECO:0000256" key="9">
    <source>
        <dbReference type="ARBA" id="ARBA00022604"/>
    </source>
</evidence>
<reference evidence="33" key="2">
    <citation type="submission" date="2025-08" db="UniProtKB">
        <authorList>
            <consortium name="Ensembl"/>
        </authorList>
    </citation>
    <scope>IDENTIFICATION</scope>
</reference>
<evidence type="ECO:0000256" key="19">
    <source>
        <dbReference type="ARBA" id="ARBA00023015"/>
    </source>
</evidence>
<evidence type="ECO:0000313" key="34">
    <source>
        <dbReference type="Proteomes" id="UP000016666"/>
    </source>
</evidence>
<dbReference type="GO" id="GO:0061630">
    <property type="term" value="F:ubiquitin protein ligase activity"/>
    <property type="evidence" value="ECO:0007669"/>
    <property type="project" value="UniProtKB-EC"/>
</dbReference>
<evidence type="ECO:0000256" key="14">
    <source>
        <dbReference type="ARBA" id="ARBA00022771"/>
    </source>
</evidence>
<dbReference type="PANTHER" id="PTHR24388">
    <property type="entry name" value="ZINC FINGER PROTEIN"/>
    <property type="match status" value="1"/>
</dbReference>
<evidence type="ECO:0000256" key="15">
    <source>
        <dbReference type="ARBA" id="ARBA00022776"/>
    </source>
</evidence>
<feature type="domain" description="C2H2-type" evidence="32">
    <location>
        <begin position="405"/>
        <end position="432"/>
    </location>
</feature>
<dbReference type="InterPro" id="IPR036236">
    <property type="entry name" value="Znf_C2H2_sf"/>
</dbReference>
<dbReference type="GO" id="GO:0010564">
    <property type="term" value="P:regulation of cell cycle process"/>
    <property type="evidence" value="ECO:0007669"/>
    <property type="project" value="Ensembl"/>
</dbReference>
<dbReference type="PROSITE" id="PS00028">
    <property type="entry name" value="ZINC_FINGER_C2H2_1"/>
    <property type="match status" value="7"/>
</dbReference>
<evidence type="ECO:0000256" key="12">
    <source>
        <dbReference type="ARBA" id="ARBA00022723"/>
    </source>
</evidence>
<evidence type="ECO:0000256" key="22">
    <source>
        <dbReference type="ARBA" id="ARBA00023242"/>
    </source>
</evidence>
<comment type="catalytic activity">
    <reaction evidence="1">
        <text>S-ubiquitinyl-[E2 ubiquitin-conjugating enzyme]-L-cysteine + [acceptor protein]-L-lysine = [E2 ubiquitin-conjugating enzyme]-L-cysteine + N(6)-ubiquitinyl-[acceptor protein]-L-lysine.</text>
        <dbReference type="EC" id="2.3.2.27"/>
    </reaction>
</comment>
<keyword evidence="19" id="KW-0805">Transcription regulation</keyword>
<name>U3ID09_ANAPP</name>
<reference evidence="33" key="3">
    <citation type="submission" date="2025-09" db="UniProtKB">
        <authorList>
            <consortium name="Ensembl"/>
        </authorList>
    </citation>
    <scope>IDENTIFICATION</scope>
</reference>
<evidence type="ECO:0000259" key="32">
    <source>
        <dbReference type="PROSITE" id="PS50157"/>
    </source>
</evidence>
<evidence type="ECO:0000256" key="2">
    <source>
        <dbReference type="ARBA" id="ARBA00004496"/>
    </source>
</evidence>
<feature type="domain" description="C2H2-type" evidence="32">
    <location>
        <begin position="206"/>
        <end position="233"/>
    </location>
</feature>
<dbReference type="InterPro" id="IPR050527">
    <property type="entry name" value="Snail/Krueppel_Znf"/>
</dbReference>
<dbReference type="FunFam" id="3.30.160.60:FF:000086">
    <property type="entry name" value="transcription factor E4F1 isoform X1"/>
    <property type="match status" value="1"/>
</dbReference>